<protein>
    <submittedName>
        <fullName evidence="3">Uncharacterized protein LOC100899491</fullName>
    </submittedName>
</protein>
<dbReference type="KEGG" id="goe:100899491"/>
<feature type="signal peptide" evidence="1">
    <location>
        <begin position="1"/>
        <end position="26"/>
    </location>
</feature>
<reference evidence="3" key="1">
    <citation type="submission" date="2025-08" db="UniProtKB">
        <authorList>
            <consortium name="RefSeq"/>
        </authorList>
    </citation>
    <scope>IDENTIFICATION</scope>
</reference>
<evidence type="ECO:0000256" key="1">
    <source>
        <dbReference type="SAM" id="SignalP"/>
    </source>
</evidence>
<sequence length="156" mass="17655">MDRHRTRLGLLPLGLLIIWLSSGADGVVDSEIQALLKQARADIMKMDTRKLTPMCRKVISKCRAKAIVLFQIIKSIQENPEPYLESTCLLEYLKNGIYDYDLECDMEGAYGKKFQCFRDPVISKSLGSKRAPVAALINCMAENSLNFDVNNPKHKF</sequence>
<dbReference type="RefSeq" id="XP_003739706.1">
    <property type="nucleotide sequence ID" value="XM_003739658.1"/>
</dbReference>
<evidence type="ECO:0000313" key="3">
    <source>
        <dbReference type="RefSeq" id="XP_003739706.1"/>
    </source>
</evidence>
<accession>A0AAJ6QPL2</accession>
<organism evidence="2 3">
    <name type="scientific">Galendromus occidentalis</name>
    <name type="common">western predatory mite</name>
    <dbReference type="NCBI Taxonomy" id="34638"/>
    <lineage>
        <taxon>Eukaryota</taxon>
        <taxon>Metazoa</taxon>
        <taxon>Ecdysozoa</taxon>
        <taxon>Arthropoda</taxon>
        <taxon>Chelicerata</taxon>
        <taxon>Arachnida</taxon>
        <taxon>Acari</taxon>
        <taxon>Parasitiformes</taxon>
        <taxon>Mesostigmata</taxon>
        <taxon>Gamasina</taxon>
        <taxon>Phytoseioidea</taxon>
        <taxon>Phytoseiidae</taxon>
        <taxon>Typhlodrominae</taxon>
        <taxon>Galendromus</taxon>
    </lineage>
</organism>
<keyword evidence="1" id="KW-0732">Signal</keyword>
<feature type="chain" id="PRO_5042547101" evidence="1">
    <location>
        <begin position="27"/>
        <end position="156"/>
    </location>
</feature>
<evidence type="ECO:0000313" key="2">
    <source>
        <dbReference type="Proteomes" id="UP000694867"/>
    </source>
</evidence>
<dbReference type="GeneID" id="100899491"/>
<gene>
    <name evidence="3" type="primary">LOC100899491</name>
</gene>
<dbReference type="Proteomes" id="UP000694867">
    <property type="component" value="Unplaced"/>
</dbReference>
<name>A0AAJ6QPL2_9ACAR</name>
<dbReference type="AlphaFoldDB" id="A0AAJ6QPL2"/>
<keyword evidence="2" id="KW-1185">Reference proteome</keyword>
<proteinExistence type="predicted"/>